<gene>
    <name evidence="6" type="ORF">SAMN05660413_00067</name>
</gene>
<evidence type="ECO:0000313" key="7">
    <source>
        <dbReference type="Proteomes" id="UP000199153"/>
    </source>
</evidence>
<dbReference type="InterPro" id="IPR000182">
    <property type="entry name" value="GNAT_dom"/>
</dbReference>
<dbReference type="Proteomes" id="UP000199153">
    <property type="component" value="Unassembled WGS sequence"/>
</dbReference>
<dbReference type="CDD" id="cd04301">
    <property type="entry name" value="NAT_SF"/>
    <property type="match status" value="1"/>
</dbReference>
<keyword evidence="3" id="KW-0012">Acyltransferase</keyword>
<comment type="similarity">
    <text evidence="1">Belongs to the acetyltransferase family.</text>
</comment>
<dbReference type="InterPro" id="IPR051016">
    <property type="entry name" value="Diverse_Substrate_AcTransf"/>
</dbReference>
<reference evidence="6 7" key="1">
    <citation type="submission" date="2016-10" db="EMBL/GenBank/DDBJ databases">
        <authorList>
            <person name="de Groot N.N."/>
        </authorList>
    </citation>
    <scope>NUCLEOTIDE SEQUENCE [LARGE SCALE GENOMIC DNA]</scope>
    <source>
        <strain evidence="6 7">DSM 17794</strain>
    </source>
</reference>
<evidence type="ECO:0000259" key="5">
    <source>
        <dbReference type="PROSITE" id="PS51186"/>
    </source>
</evidence>
<keyword evidence="2" id="KW-0808">Transferase</keyword>
<dbReference type="EMBL" id="FOVL01000001">
    <property type="protein sequence ID" value="SFN25489.1"/>
    <property type="molecule type" value="Genomic_DNA"/>
</dbReference>
<dbReference type="PANTHER" id="PTHR10545:SF29">
    <property type="entry name" value="GH14572P-RELATED"/>
    <property type="match status" value="1"/>
</dbReference>
<evidence type="ECO:0000256" key="3">
    <source>
        <dbReference type="ARBA" id="ARBA00023315"/>
    </source>
</evidence>
<organism evidence="6 7">
    <name type="scientific">Salegentibacter flavus</name>
    <dbReference type="NCBI Taxonomy" id="287099"/>
    <lineage>
        <taxon>Bacteria</taxon>
        <taxon>Pseudomonadati</taxon>
        <taxon>Bacteroidota</taxon>
        <taxon>Flavobacteriia</taxon>
        <taxon>Flavobacteriales</taxon>
        <taxon>Flavobacteriaceae</taxon>
        <taxon>Salegentibacter</taxon>
    </lineage>
</organism>
<accession>A0A1I4XJN1</accession>
<dbReference type="RefSeq" id="WP_093404434.1">
    <property type="nucleotide sequence ID" value="NZ_FOVL01000001.1"/>
</dbReference>
<sequence length="161" mass="18711">MSVDYNIREAKREDMPAVLELIKELAQYENAADEVEIHLDDLIKEGFEEKHFKCFVADVKGRIEGMALVYFRFSTWKGRTVHLEDLIVRKKMRGTGLGGALYNQVVKYAYENGVRRVEWVVSEGNKNAIEFYENTGAEIKKNWYTVHMDESGIQKNVEKLE</sequence>
<dbReference type="STRING" id="287099.SAMN05660413_00067"/>
<keyword evidence="7" id="KW-1185">Reference proteome</keyword>
<evidence type="ECO:0000256" key="4">
    <source>
        <dbReference type="SAM" id="Coils"/>
    </source>
</evidence>
<feature type="domain" description="N-acetyltransferase" evidence="5">
    <location>
        <begin position="5"/>
        <end position="158"/>
    </location>
</feature>
<dbReference type="PANTHER" id="PTHR10545">
    <property type="entry name" value="DIAMINE N-ACETYLTRANSFERASE"/>
    <property type="match status" value="1"/>
</dbReference>
<dbReference type="Gene3D" id="3.40.630.30">
    <property type="match status" value="1"/>
</dbReference>
<dbReference type="AlphaFoldDB" id="A0A1I4XJN1"/>
<dbReference type="PIRSF" id="PIRSF037663">
    <property type="entry name" value="Acetyltransf_GNAT_prd"/>
    <property type="match status" value="1"/>
</dbReference>
<dbReference type="InterPro" id="IPR017255">
    <property type="entry name" value="AcTrfase_GNAT_prd"/>
</dbReference>
<protein>
    <recommendedName>
        <fullName evidence="5">N-acetyltransferase domain-containing protein</fullName>
    </recommendedName>
</protein>
<keyword evidence="4" id="KW-0175">Coiled coil</keyword>
<dbReference type="PROSITE" id="PS51186">
    <property type="entry name" value="GNAT"/>
    <property type="match status" value="1"/>
</dbReference>
<name>A0A1I4XJN1_9FLAO</name>
<dbReference type="Pfam" id="PF00583">
    <property type="entry name" value="Acetyltransf_1"/>
    <property type="match status" value="1"/>
</dbReference>
<dbReference type="InterPro" id="IPR016181">
    <property type="entry name" value="Acyl_CoA_acyltransferase"/>
</dbReference>
<evidence type="ECO:0000256" key="1">
    <source>
        <dbReference type="ARBA" id="ARBA00008694"/>
    </source>
</evidence>
<dbReference type="GO" id="GO:0008080">
    <property type="term" value="F:N-acetyltransferase activity"/>
    <property type="evidence" value="ECO:0007669"/>
    <property type="project" value="UniProtKB-ARBA"/>
</dbReference>
<evidence type="ECO:0000313" key="6">
    <source>
        <dbReference type="EMBL" id="SFN25489.1"/>
    </source>
</evidence>
<evidence type="ECO:0000256" key="2">
    <source>
        <dbReference type="ARBA" id="ARBA00022679"/>
    </source>
</evidence>
<dbReference type="OrthoDB" id="9805924at2"/>
<proteinExistence type="inferred from homology"/>
<dbReference type="SUPFAM" id="SSF55729">
    <property type="entry name" value="Acyl-CoA N-acyltransferases (Nat)"/>
    <property type="match status" value="1"/>
</dbReference>
<feature type="coiled-coil region" evidence="4">
    <location>
        <begin position="18"/>
        <end position="45"/>
    </location>
</feature>
<dbReference type="FunFam" id="3.40.630.30:FF:000064">
    <property type="entry name" value="GNAT family acetyltransferase"/>
    <property type="match status" value="1"/>
</dbReference>